<name>A0AAW1VJX1_RUBAR</name>
<dbReference type="Proteomes" id="UP001457282">
    <property type="component" value="Unassembled WGS sequence"/>
</dbReference>
<feature type="compositionally biased region" description="Basic residues" evidence="1">
    <location>
        <begin position="1"/>
        <end position="11"/>
    </location>
</feature>
<protein>
    <submittedName>
        <fullName evidence="2">Uncharacterized protein</fullName>
    </submittedName>
</protein>
<evidence type="ECO:0000313" key="3">
    <source>
        <dbReference type="Proteomes" id="UP001457282"/>
    </source>
</evidence>
<gene>
    <name evidence="2" type="ORF">M0R45_001025</name>
</gene>
<evidence type="ECO:0000313" key="2">
    <source>
        <dbReference type="EMBL" id="KAK9903725.1"/>
    </source>
</evidence>
<organism evidence="2 3">
    <name type="scientific">Rubus argutus</name>
    <name type="common">Southern blackberry</name>
    <dbReference type="NCBI Taxonomy" id="59490"/>
    <lineage>
        <taxon>Eukaryota</taxon>
        <taxon>Viridiplantae</taxon>
        <taxon>Streptophyta</taxon>
        <taxon>Embryophyta</taxon>
        <taxon>Tracheophyta</taxon>
        <taxon>Spermatophyta</taxon>
        <taxon>Magnoliopsida</taxon>
        <taxon>eudicotyledons</taxon>
        <taxon>Gunneridae</taxon>
        <taxon>Pentapetalae</taxon>
        <taxon>rosids</taxon>
        <taxon>fabids</taxon>
        <taxon>Rosales</taxon>
        <taxon>Rosaceae</taxon>
        <taxon>Rosoideae</taxon>
        <taxon>Rosoideae incertae sedis</taxon>
        <taxon>Rubus</taxon>
    </lineage>
</organism>
<feature type="region of interest" description="Disordered" evidence="1">
    <location>
        <begin position="1"/>
        <end position="42"/>
    </location>
</feature>
<evidence type="ECO:0000256" key="1">
    <source>
        <dbReference type="SAM" id="MobiDB-lite"/>
    </source>
</evidence>
<dbReference type="AlphaFoldDB" id="A0AAW1VJX1"/>
<accession>A0AAW1VJX1</accession>
<dbReference type="EMBL" id="JBEDUW010000214">
    <property type="protein sequence ID" value="KAK9903725.1"/>
    <property type="molecule type" value="Genomic_DNA"/>
</dbReference>
<keyword evidence="3" id="KW-1185">Reference proteome</keyword>
<sequence length="95" mass="10698">MSRSHHRRHLHCSMLPKPSHGKSRSATAESSPGRDSLQSQDHHRRCLCSASSPLHCHRRHRRRCPRPCLTAAPTVPDRLDHRCCPESLTAATTPP</sequence>
<comment type="caution">
    <text evidence="2">The sequence shown here is derived from an EMBL/GenBank/DDBJ whole genome shotgun (WGS) entry which is preliminary data.</text>
</comment>
<reference evidence="2 3" key="1">
    <citation type="journal article" date="2023" name="G3 (Bethesda)">
        <title>A chromosome-length genome assembly and annotation of blackberry (Rubus argutus, cv. 'Hillquist').</title>
        <authorList>
            <person name="Bruna T."/>
            <person name="Aryal R."/>
            <person name="Dudchenko O."/>
            <person name="Sargent D.J."/>
            <person name="Mead D."/>
            <person name="Buti M."/>
            <person name="Cavallini A."/>
            <person name="Hytonen T."/>
            <person name="Andres J."/>
            <person name="Pham M."/>
            <person name="Weisz D."/>
            <person name="Mascagni F."/>
            <person name="Usai G."/>
            <person name="Natali L."/>
            <person name="Bassil N."/>
            <person name="Fernandez G.E."/>
            <person name="Lomsadze A."/>
            <person name="Armour M."/>
            <person name="Olukolu B."/>
            <person name="Poorten T."/>
            <person name="Britton C."/>
            <person name="Davik J."/>
            <person name="Ashrafi H."/>
            <person name="Aiden E.L."/>
            <person name="Borodovsky M."/>
            <person name="Worthington M."/>
        </authorList>
    </citation>
    <scope>NUCLEOTIDE SEQUENCE [LARGE SCALE GENOMIC DNA]</scope>
    <source>
        <strain evidence="2">PI 553951</strain>
    </source>
</reference>
<proteinExistence type="predicted"/>